<keyword evidence="3" id="KW-1185">Reference proteome</keyword>
<dbReference type="OrthoDB" id="10451664at2759"/>
<proteinExistence type="predicted"/>
<sequence length="194" mass="20030">MVCVGSAKMRGCHPIYAVLVACLVGVASTGGFGRSSNFYYPGPGFRTGGPLGPQQNVDGLWTFIAVPIPLENQTVPEGDFPQEQVAQARLWGPVYRPGHGWVYGEAGFILVPRMPPYVPPTIIAPPPPAGNGGITPASVIGVSGKGVGSAAQPIIKSPAAPVSSVNSSTTEKAETETGNENSTEEKSDSDSKVP</sequence>
<feature type="region of interest" description="Disordered" evidence="1">
    <location>
        <begin position="149"/>
        <end position="194"/>
    </location>
</feature>
<dbReference type="Proteomes" id="UP000192247">
    <property type="component" value="Unassembled WGS sequence"/>
</dbReference>
<evidence type="ECO:0000313" key="2">
    <source>
        <dbReference type="EMBL" id="OQR75243.1"/>
    </source>
</evidence>
<protein>
    <submittedName>
        <fullName evidence="2">Uncharacterized protein</fullName>
    </submittedName>
</protein>
<dbReference type="InParanoid" id="A0A1V9XPA4"/>
<evidence type="ECO:0000256" key="1">
    <source>
        <dbReference type="SAM" id="MobiDB-lite"/>
    </source>
</evidence>
<dbReference type="AlphaFoldDB" id="A0A1V9XPA4"/>
<dbReference type="EMBL" id="MNPL01006640">
    <property type="protein sequence ID" value="OQR75243.1"/>
    <property type="molecule type" value="Genomic_DNA"/>
</dbReference>
<feature type="compositionally biased region" description="Basic and acidic residues" evidence="1">
    <location>
        <begin position="183"/>
        <end position="194"/>
    </location>
</feature>
<gene>
    <name evidence="2" type="ORF">BIW11_08547</name>
</gene>
<feature type="compositionally biased region" description="Low complexity" evidence="1">
    <location>
        <begin position="157"/>
        <end position="181"/>
    </location>
</feature>
<reference evidence="2 3" key="1">
    <citation type="journal article" date="2017" name="Gigascience">
        <title>Draft genome of the honey bee ectoparasitic mite, Tropilaelaps mercedesae, is shaped by the parasitic life history.</title>
        <authorList>
            <person name="Dong X."/>
            <person name="Armstrong S.D."/>
            <person name="Xia D."/>
            <person name="Makepeace B.L."/>
            <person name="Darby A.C."/>
            <person name="Kadowaki T."/>
        </authorList>
    </citation>
    <scope>NUCLEOTIDE SEQUENCE [LARGE SCALE GENOMIC DNA]</scope>
    <source>
        <strain evidence="2">Wuxi-XJTLU</strain>
    </source>
</reference>
<comment type="caution">
    <text evidence="2">The sequence shown here is derived from an EMBL/GenBank/DDBJ whole genome shotgun (WGS) entry which is preliminary data.</text>
</comment>
<evidence type="ECO:0000313" key="3">
    <source>
        <dbReference type="Proteomes" id="UP000192247"/>
    </source>
</evidence>
<name>A0A1V9XPA4_9ACAR</name>
<accession>A0A1V9XPA4</accession>
<organism evidence="2 3">
    <name type="scientific">Tropilaelaps mercedesae</name>
    <dbReference type="NCBI Taxonomy" id="418985"/>
    <lineage>
        <taxon>Eukaryota</taxon>
        <taxon>Metazoa</taxon>
        <taxon>Ecdysozoa</taxon>
        <taxon>Arthropoda</taxon>
        <taxon>Chelicerata</taxon>
        <taxon>Arachnida</taxon>
        <taxon>Acari</taxon>
        <taxon>Parasitiformes</taxon>
        <taxon>Mesostigmata</taxon>
        <taxon>Gamasina</taxon>
        <taxon>Dermanyssoidea</taxon>
        <taxon>Laelapidae</taxon>
        <taxon>Tropilaelaps</taxon>
    </lineage>
</organism>